<proteinExistence type="predicted"/>
<gene>
    <name evidence="1" type="ORF">BJ138DRAFT_1125102</name>
</gene>
<evidence type="ECO:0000313" key="2">
    <source>
        <dbReference type="Proteomes" id="UP000790377"/>
    </source>
</evidence>
<accession>A0ACB8AGA5</accession>
<name>A0ACB8AGA5_9AGAM</name>
<dbReference type="EMBL" id="MU267648">
    <property type="protein sequence ID" value="KAH7912576.1"/>
    <property type="molecule type" value="Genomic_DNA"/>
</dbReference>
<protein>
    <submittedName>
        <fullName evidence="1">Uncharacterized protein</fullName>
    </submittedName>
</protein>
<keyword evidence="2" id="KW-1185">Reference proteome</keyword>
<comment type="caution">
    <text evidence="1">The sequence shown here is derived from an EMBL/GenBank/DDBJ whole genome shotgun (WGS) entry which is preliminary data.</text>
</comment>
<sequence>MLRACNSPRDTNDDHMRNLLDQRTARADFTGHARFPSLSEFSDSPSVYSHAYFSPIPPDRRVIEANANSFHFEIPPHRAPAHGEQRFALSNRDRLNDPTASSLDLDDESSTGTSINMHDVDESDTEYGDDAESAHRISLQGPKIRFHSRAPWETGEGPFEDEDSDNSSKSGALGKKTKAKGSKADSLMKTFGRGTSIVSRRSGESSRSQAASKASFEMSAGNYSSSRGALYALAHESLSTSSLSVPSPSSSAPSSAVRQNFSLPRTSQYPPSGYSTSHTQESLGRPANSSRGAIYPSRSSSTAQDIQRSSSPCSDVDPSYDRSTTPLSFHSSQGRPSHDEFVHPYANPDLVMSYTPTPTSISPQRPTFVNVPRSDSSSTVTDTLNSRSAVMSAIAANTSTASLALRDRDQAPSAGMRIQGKDISSPIAVLRANDINASTHATSRERNAKLLSIHPPSVSAGMTALPGWNNQPLSPAVTLISLQEAQARERTRSATANTTTSPHSNMPASSSRIPFPEADEAGKNSGDSGTFTGTRARARSISAGARAKNALHSMVVPQLPKPERQNSEPVDPNSLSGPNAGSSRALKHKKSGFMRLFNGREKEKSLPPPVPSLSDLYSDPDFLQGVQKTRAATLPRVPVPSLSPMEATNGTVVYDEPEPMDQAESEMDEFPTKPQNNLTRKREPPPLFIMTGSPGGRSPASVHESSFQPRTVPGTHLALPSFQSAPMSAPPGTTDFQGLKLRPISTTFSAHFADIVASPEDELTQDFELELPSSGGSSSIAFSPLTPGSSRRSDEKQPVIDMAQSDQSLVVKTLQEQMTSAKKAWQQQLWELQGQVRDLQAEIEELRSTDEQGHCDTCGRGTRQKQIRASGADTETKKLGVVNRPRARTGDAARFGSGH</sequence>
<evidence type="ECO:0000313" key="1">
    <source>
        <dbReference type="EMBL" id="KAH7912576.1"/>
    </source>
</evidence>
<dbReference type="Proteomes" id="UP000790377">
    <property type="component" value="Unassembled WGS sequence"/>
</dbReference>
<reference evidence="1" key="1">
    <citation type="journal article" date="2021" name="New Phytol.">
        <title>Evolutionary innovations through gain and loss of genes in the ectomycorrhizal Boletales.</title>
        <authorList>
            <person name="Wu G."/>
            <person name="Miyauchi S."/>
            <person name="Morin E."/>
            <person name="Kuo A."/>
            <person name="Drula E."/>
            <person name="Varga T."/>
            <person name="Kohler A."/>
            <person name="Feng B."/>
            <person name="Cao Y."/>
            <person name="Lipzen A."/>
            <person name="Daum C."/>
            <person name="Hundley H."/>
            <person name="Pangilinan J."/>
            <person name="Johnson J."/>
            <person name="Barry K."/>
            <person name="LaButti K."/>
            <person name="Ng V."/>
            <person name="Ahrendt S."/>
            <person name="Min B."/>
            <person name="Choi I.G."/>
            <person name="Park H."/>
            <person name="Plett J.M."/>
            <person name="Magnuson J."/>
            <person name="Spatafora J.W."/>
            <person name="Nagy L.G."/>
            <person name="Henrissat B."/>
            <person name="Grigoriev I.V."/>
            <person name="Yang Z.L."/>
            <person name="Xu J."/>
            <person name="Martin F.M."/>
        </authorList>
    </citation>
    <scope>NUCLEOTIDE SEQUENCE</scope>
    <source>
        <strain evidence="1">ATCC 28755</strain>
    </source>
</reference>
<organism evidence="1 2">
    <name type="scientific">Hygrophoropsis aurantiaca</name>
    <dbReference type="NCBI Taxonomy" id="72124"/>
    <lineage>
        <taxon>Eukaryota</taxon>
        <taxon>Fungi</taxon>
        <taxon>Dikarya</taxon>
        <taxon>Basidiomycota</taxon>
        <taxon>Agaricomycotina</taxon>
        <taxon>Agaricomycetes</taxon>
        <taxon>Agaricomycetidae</taxon>
        <taxon>Boletales</taxon>
        <taxon>Coniophorineae</taxon>
        <taxon>Hygrophoropsidaceae</taxon>
        <taxon>Hygrophoropsis</taxon>
    </lineage>
</organism>